<organism evidence="1 2">
    <name type="scientific">Marivirga atlantica</name>
    <dbReference type="NCBI Taxonomy" id="1548457"/>
    <lineage>
        <taxon>Bacteria</taxon>
        <taxon>Pseudomonadati</taxon>
        <taxon>Bacteroidota</taxon>
        <taxon>Cytophagia</taxon>
        <taxon>Cytophagales</taxon>
        <taxon>Marivirgaceae</taxon>
        <taxon>Marivirga</taxon>
    </lineage>
</organism>
<dbReference type="InterPro" id="IPR019587">
    <property type="entry name" value="Polyketide_cyclase/dehydratase"/>
</dbReference>
<dbReference type="Proteomes" id="UP000642920">
    <property type="component" value="Unassembled WGS sequence"/>
</dbReference>
<dbReference type="InterPro" id="IPR023393">
    <property type="entry name" value="START-like_dom_sf"/>
</dbReference>
<proteinExistence type="predicted"/>
<dbReference type="PANTHER" id="PTHR36166:SF1">
    <property type="entry name" value="SRPBCC DOMAIN-CONTAINING PROTEIN"/>
    <property type="match status" value="1"/>
</dbReference>
<gene>
    <name evidence="1" type="ORF">JKP34_13965</name>
</gene>
<dbReference type="CDD" id="cd07822">
    <property type="entry name" value="SRPBCC_4"/>
    <property type="match status" value="1"/>
</dbReference>
<dbReference type="RefSeq" id="WP_201922701.1">
    <property type="nucleotide sequence ID" value="NZ_JAERQG010000003.1"/>
</dbReference>
<dbReference type="SUPFAM" id="SSF55961">
    <property type="entry name" value="Bet v1-like"/>
    <property type="match status" value="1"/>
</dbReference>
<evidence type="ECO:0000313" key="1">
    <source>
        <dbReference type="EMBL" id="MBL0766367.1"/>
    </source>
</evidence>
<dbReference type="PANTHER" id="PTHR36166">
    <property type="entry name" value="CHROMOSOME 9, WHOLE GENOME SHOTGUN SEQUENCE"/>
    <property type="match status" value="1"/>
</dbReference>
<sequence length="140" mass="16552">MEKQIKTSIHIQASPEAVWKILTDFKKYPEWNPFVKELSGEVKEGNQIVVKLPGMNFKPIVQSYDENREFSWLGHLWFKGLFDGHHQFKLIWQDDNSTLFEHKEDFRGILVKPLLKMVAKDTVNGFQDMNKKLKYLAEQQ</sequence>
<keyword evidence="2" id="KW-1185">Reference proteome</keyword>
<dbReference type="Gene3D" id="3.30.530.20">
    <property type="match status" value="1"/>
</dbReference>
<dbReference type="AlphaFoldDB" id="A0A937DFM7"/>
<evidence type="ECO:0000313" key="2">
    <source>
        <dbReference type="Proteomes" id="UP000642920"/>
    </source>
</evidence>
<accession>A0A937DFM7</accession>
<dbReference type="EMBL" id="JAERQG010000003">
    <property type="protein sequence ID" value="MBL0766367.1"/>
    <property type="molecule type" value="Genomic_DNA"/>
</dbReference>
<comment type="caution">
    <text evidence="1">The sequence shown here is derived from an EMBL/GenBank/DDBJ whole genome shotgun (WGS) entry which is preliminary data.</text>
</comment>
<name>A0A937DFM7_9BACT</name>
<dbReference type="Pfam" id="PF10604">
    <property type="entry name" value="Polyketide_cyc2"/>
    <property type="match status" value="1"/>
</dbReference>
<reference evidence="1" key="1">
    <citation type="submission" date="2021-01" db="EMBL/GenBank/DDBJ databases">
        <title>Marivirga sp. nov., isolated from intertidal surface sediments.</title>
        <authorList>
            <person name="Zhang M."/>
        </authorList>
    </citation>
    <scope>NUCLEOTIDE SEQUENCE</scope>
    <source>
        <strain evidence="1">SM1354</strain>
    </source>
</reference>
<protein>
    <submittedName>
        <fullName evidence="1">SRPBCC domain-containing protein</fullName>
    </submittedName>
</protein>